<keyword evidence="2" id="KW-0547">Nucleotide-binding</keyword>
<accession>A0A6P8BM90</accession>
<dbReference type="PRINTS" id="PR00380">
    <property type="entry name" value="KINESINHEAVY"/>
</dbReference>
<reference evidence="5" key="2">
    <citation type="submission" date="2025-08" db="UniProtKB">
        <authorList>
            <consortium name="RefSeq"/>
        </authorList>
    </citation>
    <scope>IDENTIFICATION</scope>
    <source>
        <tissue evidence="5">Leaf</tissue>
    </source>
</reference>
<evidence type="ECO:0000313" key="4">
    <source>
        <dbReference type="Proteomes" id="UP000515151"/>
    </source>
</evidence>
<dbReference type="InterPro" id="IPR027417">
    <property type="entry name" value="P-loop_NTPase"/>
</dbReference>
<organism evidence="4 5">
    <name type="scientific">Punica granatum</name>
    <name type="common">Pomegranate</name>
    <dbReference type="NCBI Taxonomy" id="22663"/>
    <lineage>
        <taxon>Eukaryota</taxon>
        <taxon>Viridiplantae</taxon>
        <taxon>Streptophyta</taxon>
        <taxon>Embryophyta</taxon>
        <taxon>Tracheophyta</taxon>
        <taxon>Spermatophyta</taxon>
        <taxon>Magnoliopsida</taxon>
        <taxon>eudicotyledons</taxon>
        <taxon>Gunneridae</taxon>
        <taxon>Pentapetalae</taxon>
        <taxon>rosids</taxon>
        <taxon>malvids</taxon>
        <taxon>Myrtales</taxon>
        <taxon>Lythraceae</taxon>
        <taxon>Punica</taxon>
    </lineage>
</organism>
<evidence type="ECO:0000256" key="1">
    <source>
        <dbReference type="ARBA" id="ARBA00023175"/>
    </source>
</evidence>
<dbReference type="AlphaFoldDB" id="A0A6P8BM90"/>
<comment type="similarity">
    <text evidence="2">Belongs to the TRAFAC class myosin-kinesin ATPase superfamily. Kinesin family.</text>
</comment>
<dbReference type="OrthoDB" id="3176171at2759"/>
<reference evidence="4" key="1">
    <citation type="journal article" date="2020" name="Plant Biotechnol. J.">
        <title>The pomegranate (Punica granatum L.) draft genome dissects genetic divergence between soft- and hard-seeded cultivars.</title>
        <authorList>
            <person name="Luo X."/>
            <person name="Li H."/>
            <person name="Wu Z."/>
            <person name="Yao W."/>
            <person name="Zhao P."/>
            <person name="Cao D."/>
            <person name="Yu H."/>
            <person name="Li K."/>
            <person name="Poudel K."/>
            <person name="Zhao D."/>
            <person name="Zhang F."/>
            <person name="Xia X."/>
            <person name="Chen L."/>
            <person name="Wang Q."/>
            <person name="Jing D."/>
            <person name="Cao S."/>
        </authorList>
    </citation>
    <scope>NUCLEOTIDE SEQUENCE [LARGE SCALE GENOMIC DNA]</scope>
    <source>
        <strain evidence="4">cv. Tunisia</strain>
    </source>
</reference>
<dbReference type="Proteomes" id="UP000515151">
    <property type="component" value="Chromosome 8"/>
</dbReference>
<evidence type="ECO:0000259" key="3">
    <source>
        <dbReference type="PROSITE" id="PS50067"/>
    </source>
</evidence>
<name>A0A6P8BM90_PUNGR</name>
<dbReference type="Pfam" id="PF00225">
    <property type="entry name" value="Kinesin"/>
    <property type="match status" value="1"/>
</dbReference>
<keyword evidence="1 2" id="KW-0505">Motor protein</keyword>
<keyword evidence="4" id="KW-1185">Reference proteome</keyword>
<dbReference type="GO" id="GO:0007018">
    <property type="term" value="P:microtubule-based movement"/>
    <property type="evidence" value="ECO:0007669"/>
    <property type="project" value="InterPro"/>
</dbReference>
<evidence type="ECO:0000256" key="2">
    <source>
        <dbReference type="PROSITE-ProRule" id="PRU00283"/>
    </source>
</evidence>
<dbReference type="SUPFAM" id="SSF52540">
    <property type="entry name" value="P-loop containing nucleoside triphosphate hydrolases"/>
    <property type="match status" value="1"/>
</dbReference>
<feature type="domain" description="Kinesin motor" evidence="3">
    <location>
        <begin position="1"/>
        <end position="353"/>
    </location>
</feature>
<feature type="binding site" evidence="2">
    <location>
        <begin position="100"/>
        <end position="107"/>
    </location>
    <ligand>
        <name>ATP</name>
        <dbReference type="ChEBI" id="CHEBI:30616"/>
    </ligand>
</feature>
<dbReference type="PANTHER" id="PTHR47972:SF46">
    <property type="entry name" value="KINESIN-LIKE PROTEIN"/>
    <property type="match status" value="1"/>
</dbReference>
<dbReference type="GO" id="GO:0003777">
    <property type="term" value="F:microtubule motor activity"/>
    <property type="evidence" value="ECO:0007669"/>
    <property type="project" value="InterPro"/>
</dbReference>
<keyword evidence="2" id="KW-0067">ATP-binding</keyword>
<sequence length="367" mass="41025">MKNPRPLSGRSCERSCSTKSWVRPLISNESSAEGQQHISYLTSIDALGRGIDIMHNGQKVSFIFDKVFKTEASQAEVFLEISELVQSALDGHKVCMFAYGQTGSGKTYTMIGKPGSPEEKGLIPRCIDQIFQMKHSLLSLGWKYNLKVSMLEIYKEDIFDLLVPKRSYSTDVQMASPSKRYGIKHDQYGNIEVSGLTIVDVCIENEVSNLLRLAAMRRSTGKTKMNQQSSRSHFVFTLRVSGVNERTQQNVEGVLNLIDLASSARFSKSEVTEVQLKETQAINKSLFHLRKAISSLANKEGHVPFRDSKLTYILQPCLCGDSKALMFVNISSDPTSSGESLCSLRFAENVNTCELRGRRLYGNWHGV</sequence>
<dbReference type="InterPro" id="IPR036961">
    <property type="entry name" value="Kinesin_motor_dom_sf"/>
</dbReference>
<dbReference type="SMART" id="SM00129">
    <property type="entry name" value="KISc"/>
    <property type="match status" value="1"/>
</dbReference>
<evidence type="ECO:0000313" key="5">
    <source>
        <dbReference type="RefSeq" id="XP_031371422.1"/>
    </source>
</evidence>
<dbReference type="PROSITE" id="PS50067">
    <property type="entry name" value="KINESIN_MOTOR_2"/>
    <property type="match status" value="1"/>
</dbReference>
<dbReference type="GO" id="GO:0005524">
    <property type="term" value="F:ATP binding"/>
    <property type="evidence" value="ECO:0007669"/>
    <property type="project" value="UniProtKB-UniRule"/>
</dbReference>
<protein>
    <submittedName>
        <fullName evidence="5">Kinesin-like protein KIN-14M isoform X1</fullName>
    </submittedName>
</protein>
<dbReference type="PANTHER" id="PTHR47972">
    <property type="entry name" value="KINESIN-LIKE PROTEIN KLP-3"/>
    <property type="match status" value="1"/>
</dbReference>
<dbReference type="RefSeq" id="XP_031371422.1">
    <property type="nucleotide sequence ID" value="XM_031515562.1"/>
</dbReference>
<dbReference type="GeneID" id="116186994"/>
<gene>
    <name evidence="5" type="primary">LOC116186994</name>
</gene>
<dbReference type="GO" id="GO:0008017">
    <property type="term" value="F:microtubule binding"/>
    <property type="evidence" value="ECO:0007669"/>
    <property type="project" value="InterPro"/>
</dbReference>
<dbReference type="InterPro" id="IPR027640">
    <property type="entry name" value="Kinesin-like_fam"/>
</dbReference>
<dbReference type="InterPro" id="IPR001752">
    <property type="entry name" value="Kinesin_motor_dom"/>
</dbReference>
<dbReference type="Gene3D" id="3.40.850.10">
    <property type="entry name" value="Kinesin motor domain"/>
    <property type="match status" value="1"/>
</dbReference>
<proteinExistence type="inferred from homology"/>